<keyword evidence="4" id="KW-0804">Transcription</keyword>
<dbReference type="InterPro" id="IPR007627">
    <property type="entry name" value="RNA_pol_sigma70_r2"/>
</dbReference>
<comment type="similarity">
    <text evidence="1">Belongs to the sigma-70 factor family. ECF subfamily.</text>
</comment>
<evidence type="ECO:0000256" key="3">
    <source>
        <dbReference type="ARBA" id="ARBA00023082"/>
    </source>
</evidence>
<feature type="domain" description="RNA polymerase sigma factor 70 region 4 type 2" evidence="7">
    <location>
        <begin position="151"/>
        <end position="199"/>
    </location>
</feature>
<keyword evidence="2" id="KW-0805">Transcription regulation</keyword>
<comment type="caution">
    <text evidence="8">The sequence shown here is derived from an EMBL/GenBank/DDBJ whole genome shotgun (WGS) entry which is preliminary data.</text>
</comment>
<dbReference type="InterPro" id="IPR013249">
    <property type="entry name" value="RNA_pol_sigma70_r4_t2"/>
</dbReference>
<protein>
    <submittedName>
        <fullName evidence="8">RNA polymerase factor sigma-70</fullName>
    </submittedName>
</protein>
<dbReference type="PANTHER" id="PTHR43133">
    <property type="entry name" value="RNA POLYMERASE ECF-TYPE SIGMA FACTO"/>
    <property type="match status" value="1"/>
</dbReference>
<reference evidence="8 9" key="1">
    <citation type="submission" date="2018-01" db="EMBL/GenBank/DDBJ databases">
        <title>Whole genome analyses suggest that Burkholderia sensu lato contains two further novel genera in the rhizoxinica-symbiotica group Mycetohabitans gen. nov., and Trinickia gen. nov.: implications for the evolution of diazotrophy and nodulation in the Burkholderiaceae.</title>
        <authorList>
            <person name="Estrada-de los Santos P."/>
            <person name="Palmer M."/>
            <person name="Chavez-Ramirez B."/>
            <person name="Beukes C."/>
            <person name="Steenkamp E.T."/>
            <person name="Hirsch A.M."/>
            <person name="Manyaka P."/>
            <person name="Maluk M."/>
            <person name="Lafos M."/>
            <person name="Crook M."/>
            <person name="Gross E."/>
            <person name="Simon M.F."/>
            <person name="Bueno dos Reis Junior F."/>
            <person name="Poole P.S."/>
            <person name="Venter S.N."/>
            <person name="James E.K."/>
        </authorList>
    </citation>
    <scope>NUCLEOTIDE SEQUENCE [LARGE SCALE GENOMIC DNA]</scope>
    <source>
        <strain evidence="8 9">GIMN1.004</strain>
    </source>
</reference>
<dbReference type="Pfam" id="PF04542">
    <property type="entry name" value="Sigma70_r2"/>
    <property type="match status" value="1"/>
</dbReference>
<dbReference type="GO" id="GO:0016987">
    <property type="term" value="F:sigma factor activity"/>
    <property type="evidence" value="ECO:0007669"/>
    <property type="project" value="UniProtKB-KW"/>
</dbReference>
<evidence type="ECO:0000259" key="6">
    <source>
        <dbReference type="Pfam" id="PF04542"/>
    </source>
</evidence>
<evidence type="ECO:0000256" key="1">
    <source>
        <dbReference type="ARBA" id="ARBA00010641"/>
    </source>
</evidence>
<dbReference type="InterPro" id="IPR014284">
    <property type="entry name" value="RNA_pol_sigma-70_dom"/>
</dbReference>
<keyword evidence="9" id="KW-1185">Reference proteome</keyword>
<feature type="domain" description="RNA polymerase sigma-70 region 2" evidence="6">
    <location>
        <begin position="52"/>
        <end position="114"/>
    </location>
</feature>
<proteinExistence type="inferred from homology"/>
<dbReference type="Proteomes" id="UP000235616">
    <property type="component" value="Unassembled WGS sequence"/>
</dbReference>
<dbReference type="EMBL" id="PNYA01000008">
    <property type="protein sequence ID" value="PMS20357.1"/>
    <property type="molecule type" value="Genomic_DNA"/>
</dbReference>
<dbReference type="SUPFAM" id="SSF88659">
    <property type="entry name" value="Sigma3 and sigma4 domains of RNA polymerase sigma factors"/>
    <property type="match status" value="1"/>
</dbReference>
<dbReference type="NCBIfam" id="NF005448">
    <property type="entry name" value="PRK07037.1"/>
    <property type="match status" value="1"/>
</dbReference>
<name>A0A2N7VT77_9BURK</name>
<dbReference type="GO" id="GO:0003677">
    <property type="term" value="F:DNA binding"/>
    <property type="evidence" value="ECO:0007669"/>
    <property type="project" value="InterPro"/>
</dbReference>
<dbReference type="Pfam" id="PF08281">
    <property type="entry name" value="Sigma70_r4_2"/>
    <property type="match status" value="1"/>
</dbReference>
<dbReference type="AlphaFoldDB" id="A0A2N7VT77"/>
<dbReference type="GO" id="GO:0006352">
    <property type="term" value="P:DNA-templated transcription initiation"/>
    <property type="evidence" value="ECO:0007669"/>
    <property type="project" value="InterPro"/>
</dbReference>
<dbReference type="Gene3D" id="1.10.10.10">
    <property type="entry name" value="Winged helix-like DNA-binding domain superfamily/Winged helix DNA-binding domain"/>
    <property type="match status" value="1"/>
</dbReference>
<accession>A0A2N7VT77</accession>
<dbReference type="InterPro" id="IPR036388">
    <property type="entry name" value="WH-like_DNA-bd_sf"/>
</dbReference>
<feature type="compositionally biased region" description="Polar residues" evidence="5">
    <location>
        <begin position="221"/>
        <end position="231"/>
    </location>
</feature>
<sequence length="231" mass="25068">MSNAWAETYVSWPSAARAPAARAHDETDRAAACGACPAAARCGGALLDVLVSHRASLIQFARSFVGCVSRAEDVVHDVFIKLTGFRNQDDIRQPLAYVMRMVRNASIDACRRQSLESVWYACEEEGLDVASPEPSPEAALLTRDALRSAFDALAELPERTRCAFERVRLREETLQETARALGVSQTLVHFMVRDAARHCADCMEGAGGGTRALPAKKKRASNVNEMSAAAS</sequence>
<keyword evidence="3" id="KW-0731">Sigma factor</keyword>
<evidence type="ECO:0000256" key="4">
    <source>
        <dbReference type="ARBA" id="ARBA00023163"/>
    </source>
</evidence>
<dbReference type="SUPFAM" id="SSF88946">
    <property type="entry name" value="Sigma2 domain of RNA polymerase sigma factors"/>
    <property type="match status" value="1"/>
</dbReference>
<evidence type="ECO:0000313" key="9">
    <source>
        <dbReference type="Proteomes" id="UP000235616"/>
    </source>
</evidence>
<organism evidence="8 9">
    <name type="scientific">Trinickia dabaoshanensis</name>
    <dbReference type="NCBI Taxonomy" id="564714"/>
    <lineage>
        <taxon>Bacteria</taxon>
        <taxon>Pseudomonadati</taxon>
        <taxon>Pseudomonadota</taxon>
        <taxon>Betaproteobacteria</taxon>
        <taxon>Burkholderiales</taxon>
        <taxon>Burkholderiaceae</taxon>
        <taxon>Trinickia</taxon>
    </lineage>
</organism>
<dbReference type="NCBIfam" id="TIGR02937">
    <property type="entry name" value="sigma70-ECF"/>
    <property type="match status" value="1"/>
</dbReference>
<dbReference type="InterPro" id="IPR013324">
    <property type="entry name" value="RNA_pol_sigma_r3/r4-like"/>
</dbReference>
<evidence type="ECO:0000256" key="5">
    <source>
        <dbReference type="SAM" id="MobiDB-lite"/>
    </source>
</evidence>
<dbReference type="PANTHER" id="PTHR43133:SF63">
    <property type="entry name" value="RNA POLYMERASE SIGMA FACTOR FECI-RELATED"/>
    <property type="match status" value="1"/>
</dbReference>
<evidence type="ECO:0000259" key="7">
    <source>
        <dbReference type="Pfam" id="PF08281"/>
    </source>
</evidence>
<dbReference type="Gene3D" id="1.10.1740.10">
    <property type="match status" value="1"/>
</dbReference>
<feature type="region of interest" description="Disordered" evidence="5">
    <location>
        <begin position="210"/>
        <end position="231"/>
    </location>
</feature>
<dbReference type="OrthoDB" id="9783733at2"/>
<gene>
    <name evidence="8" type="ORF">C0Z18_10440</name>
</gene>
<evidence type="ECO:0000256" key="2">
    <source>
        <dbReference type="ARBA" id="ARBA00023015"/>
    </source>
</evidence>
<dbReference type="InterPro" id="IPR013325">
    <property type="entry name" value="RNA_pol_sigma_r2"/>
</dbReference>
<dbReference type="RefSeq" id="WP_102645337.1">
    <property type="nucleotide sequence ID" value="NZ_PNYA01000008.1"/>
</dbReference>
<dbReference type="InterPro" id="IPR039425">
    <property type="entry name" value="RNA_pol_sigma-70-like"/>
</dbReference>
<evidence type="ECO:0000313" key="8">
    <source>
        <dbReference type="EMBL" id="PMS20357.1"/>
    </source>
</evidence>